<gene>
    <name evidence="1" type="primary">ORF83431</name>
</gene>
<accession>A0A0B6ZXU1</accession>
<evidence type="ECO:0000313" key="1">
    <source>
        <dbReference type="EMBL" id="CEK72671.1"/>
    </source>
</evidence>
<dbReference type="EMBL" id="HACG01025806">
    <property type="protein sequence ID" value="CEK72671.1"/>
    <property type="molecule type" value="Transcribed_RNA"/>
</dbReference>
<organism evidence="1">
    <name type="scientific">Arion vulgaris</name>
    <dbReference type="NCBI Taxonomy" id="1028688"/>
    <lineage>
        <taxon>Eukaryota</taxon>
        <taxon>Metazoa</taxon>
        <taxon>Spiralia</taxon>
        <taxon>Lophotrochozoa</taxon>
        <taxon>Mollusca</taxon>
        <taxon>Gastropoda</taxon>
        <taxon>Heterobranchia</taxon>
        <taxon>Euthyneura</taxon>
        <taxon>Panpulmonata</taxon>
        <taxon>Eupulmonata</taxon>
        <taxon>Stylommatophora</taxon>
        <taxon>Helicina</taxon>
        <taxon>Arionoidea</taxon>
        <taxon>Arionidae</taxon>
        <taxon>Arion</taxon>
    </lineage>
</organism>
<reference evidence="1" key="1">
    <citation type="submission" date="2014-12" db="EMBL/GenBank/DDBJ databases">
        <title>Insight into the proteome of Arion vulgaris.</title>
        <authorList>
            <person name="Aradska J."/>
            <person name="Bulat T."/>
            <person name="Smidak R."/>
            <person name="Sarate P."/>
            <person name="Gangsoo J."/>
            <person name="Sialana F."/>
            <person name="Bilban M."/>
            <person name="Lubec G."/>
        </authorList>
    </citation>
    <scope>NUCLEOTIDE SEQUENCE</scope>
    <source>
        <tissue evidence="1">Skin</tissue>
    </source>
</reference>
<name>A0A0B6ZXU1_9EUPU</name>
<dbReference type="AlphaFoldDB" id="A0A0B6ZXU1"/>
<sequence>YTKLTKPKMVNSGTCYTRLTKPRMVNGGTCSLKSLLQPYYSGLVTIKISVKIPSVSTLSQKAQARWTGHEDILKVPLKCFDIE</sequence>
<feature type="non-terminal residue" evidence="1">
    <location>
        <position position="83"/>
    </location>
</feature>
<protein>
    <submittedName>
        <fullName evidence="1">Uncharacterized protein</fullName>
    </submittedName>
</protein>
<feature type="non-terminal residue" evidence="1">
    <location>
        <position position="1"/>
    </location>
</feature>
<proteinExistence type="predicted"/>